<proteinExistence type="predicted"/>
<comment type="caution">
    <text evidence="1">The sequence shown here is derived from an EMBL/GenBank/DDBJ whole genome shotgun (WGS) entry which is preliminary data.</text>
</comment>
<accession>A0A7X1SQP5</accession>
<name>A0A7X1SQP5_9PROT</name>
<sequence length="176" mass="19444">MPENDKDDGGIEQKCFMNFPVIEKYEAGQVFRGCGAVEERFHWKLLFSECNLVEIRFPEIQLYDGVAAPQDPAIAGNPSGSMKGLNIEKLECFPEVAVLGNEIKTAKMVGPSESATVLKAVMPIAMILGCYRDSGNGARDGQCFEIQPAVRIFQCTETLKSVSVIKTKNIFRTFNI</sequence>
<dbReference type="EMBL" id="WIPH01000020">
    <property type="protein sequence ID" value="MQR99407.1"/>
    <property type="molecule type" value="Genomic_DNA"/>
</dbReference>
<gene>
    <name evidence="1" type="ORF">GFJ39_09395</name>
</gene>
<evidence type="ECO:0000313" key="2">
    <source>
        <dbReference type="Proteomes" id="UP000432209"/>
    </source>
</evidence>
<protein>
    <submittedName>
        <fullName evidence="1">Uncharacterized protein</fullName>
    </submittedName>
</protein>
<organism evidence="1 2">
    <name type="scientific">Gluconobacter aidae</name>
    <dbReference type="NCBI Taxonomy" id="2662454"/>
    <lineage>
        <taxon>Bacteria</taxon>
        <taxon>Pseudomonadati</taxon>
        <taxon>Pseudomonadota</taxon>
        <taxon>Alphaproteobacteria</taxon>
        <taxon>Acetobacterales</taxon>
        <taxon>Acetobacteraceae</taxon>
        <taxon>Gluconobacter</taxon>
    </lineage>
</organism>
<reference evidence="1 2" key="1">
    <citation type="submission" date="2019-10" db="EMBL/GenBank/DDBJ databases">
        <title>Gluconobacter aidae sp. nov., a novel species of acetic acid bacteria isolated in Thailand.</title>
        <authorList>
            <person name="Yukphan P."/>
            <person name="Charoenyingcharoen P."/>
            <person name="Malimas S."/>
            <person name="Muramatsu Y."/>
            <person name="Nakagawa Y."/>
            <person name="Tanasupawat S."/>
            <person name="Yamada Y."/>
        </authorList>
    </citation>
    <scope>NUCLEOTIDE SEQUENCE [LARGE SCALE GENOMIC DNA]</scope>
    <source>
        <strain evidence="1 2">AC10</strain>
    </source>
</reference>
<dbReference type="Proteomes" id="UP000432209">
    <property type="component" value="Unassembled WGS sequence"/>
</dbReference>
<evidence type="ECO:0000313" key="1">
    <source>
        <dbReference type="EMBL" id="MQR99407.1"/>
    </source>
</evidence>
<keyword evidence="2" id="KW-1185">Reference proteome</keyword>
<dbReference type="AlphaFoldDB" id="A0A7X1SQP5"/>
<dbReference type="RefSeq" id="WP_153431081.1">
    <property type="nucleotide sequence ID" value="NZ_WIPH01000020.1"/>
</dbReference>